<dbReference type="SUPFAM" id="SSF111369">
    <property type="entry name" value="HlyD-like secretion proteins"/>
    <property type="match status" value="1"/>
</dbReference>
<evidence type="ECO:0000259" key="4">
    <source>
        <dbReference type="Pfam" id="PF25989"/>
    </source>
</evidence>
<dbReference type="Gene3D" id="2.40.420.20">
    <property type="match status" value="1"/>
</dbReference>
<dbReference type="AlphaFoldDB" id="A0A1W2LRK9"/>
<accession>A0A1W2LRK9</accession>
<organism evidence="5 6">
    <name type="scientific">Amycolatopsis keratiniphila subsp. keratiniphila</name>
    <dbReference type="NCBI Taxonomy" id="227715"/>
    <lineage>
        <taxon>Bacteria</taxon>
        <taxon>Bacillati</taxon>
        <taxon>Actinomycetota</taxon>
        <taxon>Actinomycetes</taxon>
        <taxon>Pseudonocardiales</taxon>
        <taxon>Pseudonocardiaceae</taxon>
        <taxon>Amycolatopsis</taxon>
        <taxon>Amycolatopsis japonica group</taxon>
    </lineage>
</organism>
<dbReference type="PANTHER" id="PTHR30469:SF15">
    <property type="entry name" value="HLYD FAMILY OF SECRETION PROTEINS"/>
    <property type="match status" value="1"/>
</dbReference>
<dbReference type="Proteomes" id="UP000076660">
    <property type="component" value="Unassembled WGS sequence"/>
</dbReference>
<feature type="compositionally biased region" description="Gly residues" evidence="2">
    <location>
        <begin position="387"/>
        <end position="400"/>
    </location>
</feature>
<dbReference type="InterPro" id="IPR058625">
    <property type="entry name" value="MdtA-like_BSH"/>
</dbReference>
<dbReference type="Gene3D" id="2.40.30.170">
    <property type="match status" value="1"/>
</dbReference>
<dbReference type="PANTHER" id="PTHR30469">
    <property type="entry name" value="MULTIDRUG RESISTANCE PROTEIN MDTA"/>
    <property type="match status" value="1"/>
</dbReference>
<sequence>MRSWFSRKKKRWLVVAVAVVLAAGGAGAWLLLTPSEGAAEMMTATASVGSQRQTVSASGTIEPADRADLSFTVSGKVVSVDVAEGDTVTEGQMLATIDDALLQATVDAAQSSLDAAKAQLDEDTADGASDNRIAADRAGIVRAESELSSAQSSLKQAQLRAPIAGTVASLDLRVGDEVSAGSGPTNGANGGSDTDATGKEPAPRSSGAAQGSTAATGSSAQVTIVSTNRFVVEANVGSSAVASVKAGLQAEITPVGATKAVYGTVKSVGKVASADSSGAAAFPVTIEVTGERDDLYAGSSATVSIIVKQRNDVLTVPSQALHNEGTATYVNRVVNGERVRTDVEIGTAYGAQTEVVSGLSEGDEVEITGFTRTPGGGGERQVQRGGQLPGGARFPGGGGR</sequence>
<proteinExistence type="predicted"/>
<reference evidence="5 6" key="1">
    <citation type="submission" date="2016-12" db="EMBL/GenBank/DDBJ databases">
        <title>Amycolatopsis keratiniphila subsp. keratiniphila genome sequencing and assembly.</title>
        <authorList>
            <person name="Mayilraj S."/>
            <person name="Kaur N."/>
        </authorList>
    </citation>
    <scope>NUCLEOTIDE SEQUENCE [LARGE SCALE GENOMIC DNA]</scope>
    <source>
        <strain evidence="5 6">DSM 44409</strain>
    </source>
</reference>
<dbReference type="GO" id="GO:0015562">
    <property type="term" value="F:efflux transmembrane transporter activity"/>
    <property type="evidence" value="ECO:0007669"/>
    <property type="project" value="TreeGrafter"/>
</dbReference>
<dbReference type="GO" id="GO:1990281">
    <property type="term" value="C:efflux pump complex"/>
    <property type="evidence" value="ECO:0007669"/>
    <property type="project" value="TreeGrafter"/>
</dbReference>
<feature type="domain" description="Multidrug resistance protein MdtA-like barrel-sandwich hybrid" evidence="3">
    <location>
        <begin position="67"/>
        <end position="182"/>
    </location>
</feature>
<dbReference type="InterPro" id="IPR058637">
    <property type="entry name" value="YknX-like_C"/>
</dbReference>
<feature type="compositionally biased region" description="Polar residues" evidence="2">
    <location>
        <begin position="182"/>
        <end position="195"/>
    </location>
</feature>
<dbReference type="Gene3D" id="1.10.287.470">
    <property type="entry name" value="Helix hairpin bin"/>
    <property type="match status" value="1"/>
</dbReference>
<comment type="caution">
    <text evidence="5">The sequence shown here is derived from an EMBL/GenBank/DDBJ whole genome shotgun (WGS) entry which is preliminary data.</text>
</comment>
<protein>
    <submittedName>
        <fullName evidence="5">Uncharacterized protein</fullName>
    </submittedName>
</protein>
<keyword evidence="1" id="KW-0175">Coiled coil</keyword>
<feature type="region of interest" description="Disordered" evidence="2">
    <location>
        <begin position="176"/>
        <end position="218"/>
    </location>
</feature>
<dbReference type="EMBL" id="LQMT02000022">
    <property type="protein sequence ID" value="ONF66961.1"/>
    <property type="molecule type" value="Genomic_DNA"/>
</dbReference>
<feature type="region of interest" description="Disordered" evidence="2">
    <location>
        <begin position="370"/>
        <end position="400"/>
    </location>
</feature>
<dbReference type="RefSeq" id="WP_063277231.1">
    <property type="nucleotide sequence ID" value="NZ_LQMT02000022.1"/>
</dbReference>
<evidence type="ECO:0000259" key="3">
    <source>
        <dbReference type="Pfam" id="PF25917"/>
    </source>
</evidence>
<dbReference type="Pfam" id="PF25989">
    <property type="entry name" value="YknX_C"/>
    <property type="match status" value="1"/>
</dbReference>
<dbReference type="Pfam" id="PF25917">
    <property type="entry name" value="BSH_RND"/>
    <property type="match status" value="1"/>
</dbReference>
<name>A0A1W2LRK9_9PSEU</name>
<evidence type="ECO:0000313" key="6">
    <source>
        <dbReference type="Proteomes" id="UP000076660"/>
    </source>
</evidence>
<dbReference type="Gene3D" id="2.40.50.100">
    <property type="match status" value="1"/>
</dbReference>
<dbReference type="OrthoDB" id="5141338at2"/>
<feature type="domain" description="YknX-like C-terminal permuted SH3-like" evidence="4">
    <location>
        <begin position="313"/>
        <end position="367"/>
    </location>
</feature>
<evidence type="ECO:0000313" key="5">
    <source>
        <dbReference type="EMBL" id="ONF66961.1"/>
    </source>
</evidence>
<feature type="compositionally biased region" description="Low complexity" evidence="2">
    <location>
        <begin position="205"/>
        <end position="218"/>
    </location>
</feature>
<gene>
    <name evidence="5" type="ORF">AVR91_0223755</name>
</gene>
<evidence type="ECO:0000256" key="2">
    <source>
        <dbReference type="SAM" id="MobiDB-lite"/>
    </source>
</evidence>
<feature type="coiled-coil region" evidence="1">
    <location>
        <begin position="106"/>
        <end position="160"/>
    </location>
</feature>
<evidence type="ECO:0000256" key="1">
    <source>
        <dbReference type="SAM" id="Coils"/>
    </source>
</evidence>